<dbReference type="InterPro" id="IPR029063">
    <property type="entry name" value="SAM-dependent_MTases_sf"/>
</dbReference>
<comment type="similarity">
    <text evidence="1">Belongs to the methyltransferase superfamily.</text>
</comment>
<dbReference type="InterPro" id="IPR051052">
    <property type="entry name" value="Diverse_substrate_MTase"/>
</dbReference>
<dbReference type="Gene3D" id="3.40.50.150">
    <property type="entry name" value="Vaccinia Virus protein VP39"/>
    <property type="match status" value="1"/>
</dbReference>
<evidence type="ECO:0000313" key="5">
    <source>
        <dbReference type="EMBL" id="GAA5085370.1"/>
    </source>
</evidence>
<keyword evidence="2 5" id="KW-0489">Methyltransferase</keyword>
<dbReference type="EMBL" id="BAABKZ010000001">
    <property type="protein sequence ID" value="GAA5085370.1"/>
    <property type="molecule type" value="Genomic_DNA"/>
</dbReference>
<dbReference type="Proteomes" id="UP001501407">
    <property type="component" value="Unassembled WGS sequence"/>
</dbReference>
<organism evidence="5 6">
    <name type="scientific">Microbacterium yannicii</name>
    <dbReference type="NCBI Taxonomy" id="671622"/>
    <lineage>
        <taxon>Bacteria</taxon>
        <taxon>Bacillati</taxon>
        <taxon>Actinomycetota</taxon>
        <taxon>Actinomycetes</taxon>
        <taxon>Micrococcales</taxon>
        <taxon>Microbacteriaceae</taxon>
        <taxon>Microbacterium</taxon>
    </lineage>
</organism>
<name>A0ABP9LXD1_9MICO</name>
<dbReference type="GO" id="GO:0008168">
    <property type="term" value="F:methyltransferase activity"/>
    <property type="evidence" value="ECO:0007669"/>
    <property type="project" value="UniProtKB-KW"/>
</dbReference>
<dbReference type="GO" id="GO:0032259">
    <property type="term" value="P:methylation"/>
    <property type="evidence" value="ECO:0007669"/>
    <property type="project" value="UniProtKB-KW"/>
</dbReference>
<dbReference type="InterPro" id="IPR013216">
    <property type="entry name" value="Methyltransf_11"/>
</dbReference>
<evidence type="ECO:0000256" key="1">
    <source>
        <dbReference type="ARBA" id="ARBA00008361"/>
    </source>
</evidence>
<evidence type="ECO:0000313" key="6">
    <source>
        <dbReference type="Proteomes" id="UP001501407"/>
    </source>
</evidence>
<dbReference type="PANTHER" id="PTHR44942">
    <property type="entry name" value="METHYLTRANSF_11 DOMAIN-CONTAINING PROTEIN"/>
    <property type="match status" value="1"/>
</dbReference>
<keyword evidence="6" id="KW-1185">Reference proteome</keyword>
<keyword evidence="3" id="KW-0808">Transferase</keyword>
<reference evidence="6" key="1">
    <citation type="journal article" date="2019" name="Int. J. Syst. Evol. Microbiol.">
        <title>The Global Catalogue of Microorganisms (GCM) 10K type strain sequencing project: providing services to taxonomists for standard genome sequencing and annotation.</title>
        <authorList>
            <consortium name="The Broad Institute Genomics Platform"/>
            <consortium name="The Broad Institute Genome Sequencing Center for Infectious Disease"/>
            <person name="Wu L."/>
            <person name="Ma J."/>
        </authorList>
    </citation>
    <scope>NUCLEOTIDE SEQUENCE [LARGE SCALE GENOMIC DNA]</scope>
    <source>
        <strain evidence="6">JCM 18959</strain>
    </source>
</reference>
<proteinExistence type="inferred from homology"/>
<dbReference type="Pfam" id="PF08241">
    <property type="entry name" value="Methyltransf_11"/>
    <property type="match status" value="1"/>
</dbReference>
<protein>
    <submittedName>
        <fullName evidence="5">Class I SAM-dependent methyltransferase</fullName>
    </submittedName>
</protein>
<dbReference type="CDD" id="cd02440">
    <property type="entry name" value="AdoMet_MTases"/>
    <property type="match status" value="1"/>
</dbReference>
<gene>
    <name evidence="5" type="ORF">GCM10025760_04180</name>
</gene>
<dbReference type="SUPFAM" id="SSF53335">
    <property type="entry name" value="S-adenosyl-L-methionine-dependent methyltransferases"/>
    <property type="match status" value="1"/>
</dbReference>
<feature type="domain" description="Methyltransferase type 11" evidence="4">
    <location>
        <begin position="60"/>
        <end position="149"/>
    </location>
</feature>
<evidence type="ECO:0000256" key="2">
    <source>
        <dbReference type="ARBA" id="ARBA00022603"/>
    </source>
</evidence>
<dbReference type="PANTHER" id="PTHR44942:SF4">
    <property type="entry name" value="METHYLTRANSFERASE TYPE 11 DOMAIN-CONTAINING PROTEIN"/>
    <property type="match status" value="1"/>
</dbReference>
<comment type="caution">
    <text evidence="5">The sequence shown here is derived from an EMBL/GenBank/DDBJ whole genome shotgun (WGS) entry which is preliminary data.</text>
</comment>
<evidence type="ECO:0000256" key="3">
    <source>
        <dbReference type="ARBA" id="ARBA00022679"/>
    </source>
</evidence>
<evidence type="ECO:0000259" key="4">
    <source>
        <dbReference type="Pfam" id="PF08241"/>
    </source>
</evidence>
<sequence>MRHARASTPPRDGHTLDPVVDPMHFEANADAYAGARPPYPAELWQRLRTLGLLRPGSRALDLGAGTGQATGPLLDAGLRVTAIEPGARLAALLRAAHPTADVRICRAEDMQFAPSSFDLVVAATSIHWMDLEILLSKLCTILTPHGRFAVWRNVFGDSDAEVTPFRVRIAEIVDDRRAPPRPGPPAEDLDATIEALTASGLFQVTDASTYRWTLELDAAAIGRLFRTFSDWSPGEVERAVAAVNELGGTVTEHYSSWMVVLAPVEQRAAP</sequence>
<accession>A0ABP9LXD1</accession>